<feature type="domain" description="YSIRK Gram-positive signal peptide" evidence="2">
    <location>
        <begin position="10"/>
        <end position="31"/>
    </location>
</feature>
<dbReference type="Proteomes" id="UP000002973">
    <property type="component" value="Unassembled WGS sequence"/>
</dbReference>
<dbReference type="RefSeq" id="WP_003027495.1">
    <property type="nucleotide sequence ID" value="NZ_AECT01000003.1"/>
</dbReference>
<dbReference type="AlphaFoldDB" id="E6IYQ7"/>
<reference evidence="3 4" key="1">
    <citation type="submission" date="2010-11" db="EMBL/GenBank/DDBJ databases">
        <authorList>
            <person name="Weinstock G."/>
            <person name="Sodergren E."/>
            <person name="Clifton S."/>
            <person name="Fulton L."/>
            <person name="Fulton B."/>
            <person name="Courtney L."/>
            <person name="Fronick C."/>
            <person name="Harrison M."/>
            <person name="Strong C."/>
            <person name="Farmer C."/>
            <person name="Delahaunty K."/>
            <person name="Markovic C."/>
            <person name="Hall O."/>
            <person name="Minx P."/>
            <person name="Tomlinson C."/>
            <person name="Mitreva M."/>
            <person name="Hou S."/>
            <person name="Chen J."/>
            <person name="Wollam A."/>
            <person name="Pepin K.H."/>
            <person name="Johnson M."/>
            <person name="Bhonagiri V."/>
            <person name="Zhang X."/>
            <person name="Suruliraj S."/>
            <person name="Warren W."/>
            <person name="Chinwalla A."/>
            <person name="Mardis E.R."/>
            <person name="Wilson R.K."/>
        </authorList>
    </citation>
    <scope>NUCLEOTIDE SEQUENCE [LARGE SCALE GENOMIC DNA]</scope>
    <source>
        <strain evidence="3 4">F0211</strain>
    </source>
</reference>
<dbReference type="EMBL" id="AECT01000003">
    <property type="protein sequence ID" value="EFU23162.1"/>
    <property type="molecule type" value="Genomic_DNA"/>
</dbReference>
<dbReference type="InterPro" id="IPR005877">
    <property type="entry name" value="YSIRK_signal_dom"/>
</dbReference>
<organism evidence="3 4">
    <name type="scientific">Streptococcus anginosus F0211</name>
    <dbReference type="NCBI Taxonomy" id="706437"/>
    <lineage>
        <taxon>Bacteria</taxon>
        <taxon>Bacillati</taxon>
        <taxon>Bacillota</taxon>
        <taxon>Bacilli</taxon>
        <taxon>Lactobacillales</taxon>
        <taxon>Streptococcaceae</taxon>
        <taxon>Streptococcus</taxon>
        <taxon>Streptococcus anginosus group</taxon>
    </lineage>
</organism>
<protein>
    <submittedName>
        <fullName evidence="3">Gram-positive signal peptide protein, YSIRK family</fullName>
    </submittedName>
</protein>
<dbReference type="NCBIfam" id="TIGR01168">
    <property type="entry name" value="YSIRK_signal"/>
    <property type="match status" value="1"/>
</dbReference>
<evidence type="ECO:0000313" key="4">
    <source>
        <dbReference type="Proteomes" id="UP000002973"/>
    </source>
</evidence>
<dbReference type="Pfam" id="PF04650">
    <property type="entry name" value="YSIRK_signal"/>
    <property type="match status" value="1"/>
</dbReference>
<accession>E6IYQ7</accession>
<sequence>MKSFKLYNGKRDKFSLRKKNVGLVSIAIASLAIYGLAIGAPTVQADENSSVNAVSTENVTAPASTDTTAAAGLASEVSTPSTSFQQLKCQYQKELQQALKIIVPQHLRQCQRMPLQLQEQQQ</sequence>
<keyword evidence="1" id="KW-0732">Signal</keyword>
<name>E6IYQ7_STRAP</name>
<proteinExistence type="predicted"/>
<evidence type="ECO:0000256" key="1">
    <source>
        <dbReference type="ARBA" id="ARBA00022729"/>
    </source>
</evidence>
<evidence type="ECO:0000259" key="2">
    <source>
        <dbReference type="Pfam" id="PF04650"/>
    </source>
</evidence>
<comment type="caution">
    <text evidence="3">The sequence shown here is derived from an EMBL/GenBank/DDBJ whole genome shotgun (WGS) entry which is preliminary data.</text>
</comment>
<gene>
    <name evidence="3" type="ORF">HMPREF0813_00119</name>
</gene>
<evidence type="ECO:0000313" key="3">
    <source>
        <dbReference type="EMBL" id="EFU23162.1"/>
    </source>
</evidence>